<dbReference type="Proteomes" id="UP000034883">
    <property type="component" value="Chromosome"/>
</dbReference>
<keyword evidence="2" id="KW-1185">Reference proteome</keyword>
<organism evidence="1 2">
    <name type="scientific">Sandaracinus amylolyticus</name>
    <dbReference type="NCBI Taxonomy" id="927083"/>
    <lineage>
        <taxon>Bacteria</taxon>
        <taxon>Pseudomonadati</taxon>
        <taxon>Myxococcota</taxon>
        <taxon>Polyangia</taxon>
        <taxon>Polyangiales</taxon>
        <taxon>Sandaracinaceae</taxon>
        <taxon>Sandaracinus</taxon>
    </lineage>
</organism>
<evidence type="ECO:0008006" key="3">
    <source>
        <dbReference type="Google" id="ProtNLM"/>
    </source>
</evidence>
<name>A0A0F6YP02_9BACT</name>
<proteinExistence type="predicted"/>
<evidence type="ECO:0000313" key="2">
    <source>
        <dbReference type="Proteomes" id="UP000034883"/>
    </source>
</evidence>
<protein>
    <recommendedName>
        <fullName evidence="3">DUF3445 domain-containing protein</fullName>
    </recommendedName>
</protein>
<dbReference type="KEGG" id="samy:DB32_008090"/>
<sequence>MTAPARYFPVEPAPLRMQAGLIRFGTELGNGARDRLFFQVDDERPRYLAAKRATSPSRHVIAGGDDLANRARQSAITWMRETLAREAPDALRDADADHDARDPIEAIARAVQEDVAVLEHGGGEGRAVALDVRFPSGWRPELLAGASFTRIHAPVPGFAKDDRVSRSMVSSMIGRGPYVRFVWTLSADDALDHHPDSGLRRDWEHAVRAWLRVERQITVPLDGASVFLIRTYLYDVATLDDAQREVVREALRVMPDELREYKKLPTRDTFDRVIGR</sequence>
<gene>
    <name evidence="1" type="ORF">DB32_008090</name>
</gene>
<dbReference type="EMBL" id="CP011125">
    <property type="protein sequence ID" value="AKF10941.1"/>
    <property type="molecule type" value="Genomic_DNA"/>
</dbReference>
<dbReference type="InterPro" id="IPR021848">
    <property type="entry name" value="HODM_asu-like"/>
</dbReference>
<dbReference type="AlphaFoldDB" id="A0A0F6YP02"/>
<dbReference type="Pfam" id="PF11927">
    <property type="entry name" value="HODM_asu-like"/>
    <property type="match status" value="1"/>
</dbReference>
<reference evidence="1 2" key="1">
    <citation type="submission" date="2015-03" db="EMBL/GenBank/DDBJ databases">
        <title>Genome assembly of Sandaracinus amylolyticus DSM 53668.</title>
        <authorList>
            <person name="Sharma G."/>
            <person name="Subramanian S."/>
        </authorList>
    </citation>
    <scope>NUCLEOTIDE SEQUENCE [LARGE SCALE GENOMIC DNA]</scope>
    <source>
        <strain evidence="1 2">DSM 53668</strain>
    </source>
</reference>
<dbReference type="STRING" id="927083.DB32_008090"/>
<accession>A0A0F6YP02</accession>
<evidence type="ECO:0000313" key="1">
    <source>
        <dbReference type="EMBL" id="AKF10941.1"/>
    </source>
</evidence>